<evidence type="ECO:0000313" key="2">
    <source>
        <dbReference type="Proteomes" id="UP000593567"/>
    </source>
</evidence>
<comment type="caution">
    <text evidence="1">The sequence shown here is derived from an EMBL/GenBank/DDBJ whole genome shotgun (WGS) entry which is preliminary data.</text>
</comment>
<dbReference type="Proteomes" id="UP000593567">
    <property type="component" value="Unassembled WGS sequence"/>
</dbReference>
<organism evidence="1 2">
    <name type="scientific">Bugula neritina</name>
    <name type="common">Brown bryozoan</name>
    <name type="synonym">Sertularia neritina</name>
    <dbReference type="NCBI Taxonomy" id="10212"/>
    <lineage>
        <taxon>Eukaryota</taxon>
        <taxon>Metazoa</taxon>
        <taxon>Spiralia</taxon>
        <taxon>Lophotrochozoa</taxon>
        <taxon>Bryozoa</taxon>
        <taxon>Gymnolaemata</taxon>
        <taxon>Cheilostomatida</taxon>
        <taxon>Flustrina</taxon>
        <taxon>Buguloidea</taxon>
        <taxon>Bugulidae</taxon>
        <taxon>Bugula</taxon>
    </lineage>
</organism>
<sequence length="91" mass="10430">MDGIIYYIFKYLNISGKTLDEREADKLEKFVKELNLRGAEGRLANSGKYQVTSLCKPPIRSPDPTITANDDLSDLSDDDENLYLMERKLKK</sequence>
<accession>A0A7J7K8G0</accession>
<keyword evidence="2" id="KW-1185">Reference proteome</keyword>
<proteinExistence type="predicted"/>
<protein>
    <submittedName>
        <fullName evidence="1">Uncharacterized protein</fullName>
    </submittedName>
</protein>
<dbReference type="AlphaFoldDB" id="A0A7J7K8G0"/>
<name>A0A7J7K8G0_BUGNE</name>
<evidence type="ECO:0000313" key="1">
    <source>
        <dbReference type="EMBL" id="KAF6034214.1"/>
    </source>
</evidence>
<gene>
    <name evidence="1" type="ORF">EB796_007473</name>
</gene>
<reference evidence="1" key="1">
    <citation type="submission" date="2020-06" db="EMBL/GenBank/DDBJ databases">
        <title>Draft genome of Bugula neritina, a colonial animal packing powerful symbionts and potential medicines.</title>
        <authorList>
            <person name="Rayko M."/>
        </authorList>
    </citation>
    <scope>NUCLEOTIDE SEQUENCE [LARGE SCALE GENOMIC DNA]</scope>
    <source>
        <strain evidence="1">Kwan_BN1</strain>
    </source>
</reference>
<dbReference type="EMBL" id="VXIV02001126">
    <property type="protein sequence ID" value="KAF6034214.1"/>
    <property type="molecule type" value="Genomic_DNA"/>
</dbReference>